<evidence type="ECO:0000313" key="10">
    <source>
        <dbReference type="EMBL" id="MCW8085733.1"/>
    </source>
</evidence>
<feature type="domain" description="Exoribonuclease phosphorolytic" evidence="9">
    <location>
        <begin position="159"/>
        <end position="223"/>
    </location>
</feature>
<evidence type="ECO:0000256" key="2">
    <source>
        <dbReference type="ARBA" id="ARBA00022552"/>
    </source>
</evidence>
<feature type="binding site" evidence="7">
    <location>
        <position position="86"/>
    </location>
    <ligand>
        <name>phosphate</name>
        <dbReference type="ChEBI" id="CHEBI:43474"/>
        <note>substrate</note>
    </ligand>
</feature>
<dbReference type="Pfam" id="PF01138">
    <property type="entry name" value="RNase_PH"/>
    <property type="match status" value="1"/>
</dbReference>
<dbReference type="RefSeq" id="WP_301589678.1">
    <property type="nucleotide sequence ID" value="NZ_JAPFQI010000005.1"/>
</dbReference>
<protein>
    <recommendedName>
        <fullName evidence="7">Ribonuclease PH</fullName>
        <shortName evidence="7">RNase PH</shortName>
        <ecNumber evidence="7">2.7.7.56</ecNumber>
    </recommendedName>
    <alternativeName>
        <fullName evidence="7">tRNA nucleotidyltransferase</fullName>
    </alternativeName>
</protein>
<comment type="function">
    <text evidence="7">Phosphorolytic 3'-5' exoribonuclease that plays an important role in tRNA 3'-end maturation. Removes nucleotide residues following the 3'-CCA terminus of tRNAs; can also add nucleotides to the ends of RNA molecules by using nucleoside diphosphates as substrates, but this may not be physiologically important. Probably plays a role in initiation of 16S rRNA degradation (leading to ribosome degradation) during starvation.</text>
</comment>
<dbReference type="InterPro" id="IPR001247">
    <property type="entry name" value="ExoRNase_PH_dom1"/>
</dbReference>
<feature type="binding site" evidence="7">
    <location>
        <begin position="124"/>
        <end position="126"/>
    </location>
    <ligand>
        <name>phosphate</name>
        <dbReference type="ChEBI" id="CHEBI:43474"/>
        <note>substrate</note>
    </ligand>
</feature>
<evidence type="ECO:0000256" key="5">
    <source>
        <dbReference type="ARBA" id="ARBA00022695"/>
    </source>
</evidence>
<dbReference type="PANTHER" id="PTHR11953:SF0">
    <property type="entry name" value="EXOSOME COMPLEX COMPONENT RRP41"/>
    <property type="match status" value="1"/>
</dbReference>
<dbReference type="InterPro" id="IPR020568">
    <property type="entry name" value="Ribosomal_Su5_D2-typ_SF"/>
</dbReference>
<dbReference type="Gene3D" id="3.30.230.70">
    <property type="entry name" value="GHMP Kinase, N-terminal domain"/>
    <property type="match status" value="1"/>
</dbReference>
<dbReference type="InterPro" id="IPR018336">
    <property type="entry name" value="RNase_PH_CS"/>
</dbReference>
<keyword evidence="11" id="KW-1185">Reference proteome</keyword>
<evidence type="ECO:0000256" key="1">
    <source>
        <dbReference type="ARBA" id="ARBA00006678"/>
    </source>
</evidence>
<comment type="caution">
    <text evidence="10">The sequence shown here is derived from an EMBL/GenBank/DDBJ whole genome shotgun (WGS) entry which is preliminary data.</text>
</comment>
<comment type="similarity">
    <text evidence="1 7">Belongs to the RNase PH family.</text>
</comment>
<comment type="subunit">
    <text evidence="7">Homohexameric ring arranged as a trimer of dimers.</text>
</comment>
<dbReference type="HAMAP" id="MF_00564">
    <property type="entry name" value="RNase_PH"/>
    <property type="match status" value="1"/>
</dbReference>
<dbReference type="InterPro" id="IPR036345">
    <property type="entry name" value="ExoRNase_PH_dom2_sf"/>
</dbReference>
<dbReference type="Proteomes" id="UP001526430">
    <property type="component" value="Unassembled WGS sequence"/>
</dbReference>
<dbReference type="SUPFAM" id="SSF55666">
    <property type="entry name" value="Ribonuclease PH domain 2-like"/>
    <property type="match status" value="1"/>
</dbReference>
<name>A0ABT3NUZ7_9PROT</name>
<dbReference type="Pfam" id="PF03725">
    <property type="entry name" value="RNase_PH_C"/>
    <property type="match status" value="1"/>
</dbReference>
<comment type="catalytic activity">
    <reaction evidence="7">
        <text>tRNA(n+1) + phosphate = tRNA(n) + a ribonucleoside 5'-diphosphate</text>
        <dbReference type="Rhea" id="RHEA:10628"/>
        <dbReference type="Rhea" id="RHEA-COMP:17343"/>
        <dbReference type="Rhea" id="RHEA-COMP:17344"/>
        <dbReference type="ChEBI" id="CHEBI:43474"/>
        <dbReference type="ChEBI" id="CHEBI:57930"/>
        <dbReference type="ChEBI" id="CHEBI:173114"/>
        <dbReference type="EC" id="2.7.7.56"/>
    </reaction>
</comment>
<evidence type="ECO:0000256" key="4">
    <source>
        <dbReference type="ARBA" id="ARBA00022694"/>
    </source>
</evidence>
<proteinExistence type="inferred from homology"/>
<organism evidence="10 11">
    <name type="scientific">Sabulicella glaciei</name>
    <dbReference type="NCBI Taxonomy" id="2984948"/>
    <lineage>
        <taxon>Bacteria</taxon>
        <taxon>Pseudomonadati</taxon>
        <taxon>Pseudomonadota</taxon>
        <taxon>Alphaproteobacteria</taxon>
        <taxon>Acetobacterales</taxon>
        <taxon>Acetobacteraceae</taxon>
        <taxon>Sabulicella</taxon>
    </lineage>
</organism>
<keyword evidence="6" id="KW-0694">RNA-binding</keyword>
<dbReference type="InterPro" id="IPR027408">
    <property type="entry name" value="PNPase/RNase_PH_dom_sf"/>
</dbReference>
<dbReference type="PANTHER" id="PTHR11953">
    <property type="entry name" value="EXOSOME COMPLEX COMPONENT"/>
    <property type="match status" value="1"/>
</dbReference>
<accession>A0ABT3NUZ7</accession>
<reference evidence="10 11" key="1">
    <citation type="submission" date="2022-10" db="EMBL/GenBank/DDBJ databases">
        <title>Roseococcus glaciei nov., sp. nov., isolated from glacier.</title>
        <authorList>
            <person name="Liu Q."/>
            <person name="Xin Y.-H."/>
        </authorList>
    </citation>
    <scope>NUCLEOTIDE SEQUENCE [LARGE SCALE GENOMIC DNA]</scope>
    <source>
        <strain evidence="10 11">MDT2-1-1</strain>
    </source>
</reference>
<dbReference type="InterPro" id="IPR015847">
    <property type="entry name" value="ExoRNase_PH_dom2"/>
</dbReference>
<evidence type="ECO:0000259" key="8">
    <source>
        <dbReference type="Pfam" id="PF01138"/>
    </source>
</evidence>
<sequence>MRPSGRTPEALRPVSIETGIAKHAEGSCLIRIGNTEVLCAASVEGRVPPFMRNQGLGWVTAEYGMLPRATHTRGDREAARGKQSGRTQEIQRLIGRSLRAVTDRKAMGEMTVTLDCDVINADAGTRCAAITGAWVALHLAFQHCVRTNIMSAIPLRDHVAAVSCGVANGEAILDLDYAEDSTAEADANFVLTGSGNLVEVQATAEGAPFSEAQFLAMLDMARDGVAALVLKQREAVGG</sequence>
<evidence type="ECO:0000256" key="7">
    <source>
        <dbReference type="HAMAP-Rule" id="MF_00564"/>
    </source>
</evidence>
<feature type="domain" description="Exoribonuclease phosphorolytic" evidence="8">
    <location>
        <begin position="11"/>
        <end position="140"/>
    </location>
</feature>
<keyword evidence="3 7" id="KW-0820">tRNA-binding</keyword>
<evidence type="ECO:0000313" key="11">
    <source>
        <dbReference type="Proteomes" id="UP001526430"/>
    </source>
</evidence>
<dbReference type="PROSITE" id="PS01277">
    <property type="entry name" value="RIBONUCLEASE_PH"/>
    <property type="match status" value="1"/>
</dbReference>
<dbReference type="NCBIfam" id="TIGR01966">
    <property type="entry name" value="RNasePH"/>
    <property type="match status" value="1"/>
</dbReference>
<dbReference type="EC" id="2.7.7.56" evidence="7"/>
<dbReference type="SUPFAM" id="SSF54211">
    <property type="entry name" value="Ribosomal protein S5 domain 2-like"/>
    <property type="match status" value="1"/>
</dbReference>
<keyword evidence="7" id="KW-0808">Transferase</keyword>
<keyword evidence="4 7" id="KW-0819">tRNA processing</keyword>
<evidence type="ECO:0000256" key="6">
    <source>
        <dbReference type="ARBA" id="ARBA00022884"/>
    </source>
</evidence>
<dbReference type="InterPro" id="IPR002381">
    <property type="entry name" value="RNase_PH_bac-type"/>
</dbReference>
<dbReference type="CDD" id="cd11362">
    <property type="entry name" value="RNase_PH_bact"/>
    <property type="match status" value="1"/>
</dbReference>
<gene>
    <name evidence="7 10" type="primary">rph</name>
    <name evidence="10" type="ORF">OF850_08865</name>
</gene>
<dbReference type="EMBL" id="JAPFQI010000005">
    <property type="protein sequence ID" value="MCW8085733.1"/>
    <property type="molecule type" value="Genomic_DNA"/>
</dbReference>
<dbReference type="InterPro" id="IPR050080">
    <property type="entry name" value="RNase_PH"/>
</dbReference>
<keyword evidence="5 7" id="KW-0548">Nucleotidyltransferase</keyword>
<evidence type="ECO:0000259" key="9">
    <source>
        <dbReference type="Pfam" id="PF03725"/>
    </source>
</evidence>
<keyword evidence="2 7" id="KW-0698">rRNA processing</keyword>
<evidence type="ECO:0000256" key="3">
    <source>
        <dbReference type="ARBA" id="ARBA00022555"/>
    </source>
</evidence>